<dbReference type="SUPFAM" id="SSF51735">
    <property type="entry name" value="NAD(P)-binding Rossmann-fold domains"/>
    <property type="match status" value="1"/>
</dbReference>
<feature type="domain" description="Ketoreductase" evidence="3">
    <location>
        <begin position="7"/>
        <end position="191"/>
    </location>
</feature>
<dbReference type="Gene3D" id="3.40.50.720">
    <property type="entry name" value="NAD(P)-binding Rossmann-like Domain"/>
    <property type="match status" value="1"/>
</dbReference>
<evidence type="ECO:0000313" key="4">
    <source>
        <dbReference type="EMBL" id="CAB4846931.1"/>
    </source>
</evidence>
<dbReference type="Pfam" id="PF13561">
    <property type="entry name" value="adh_short_C2"/>
    <property type="match status" value="1"/>
</dbReference>
<dbReference type="PRINTS" id="PR00080">
    <property type="entry name" value="SDRFAMILY"/>
</dbReference>
<evidence type="ECO:0000256" key="2">
    <source>
        <dbReference type="ARBA" id="ARBA00023002"/>
    </source>
</evidence>
<accession>A0A6J7RE88</accession>
<sequence length="251" mass="26383">MQDLSGLVVVVTGGNSGIGQAIAEGVGRAGASVAIWARNAERSASTVTALEDAGINAAAIACDTSDPEQVEAAMATTLARFGKVDVLFANAGIAVIEPLVSMSLETWQHVMRTNLDGSFLCTQAVARHLVERGEGGSIVIVSSTVSHYGGIGQAAYATSKTGLLGLGRTAAVELARHRVRCNILVPGWTETPMNESLRENEKFVKATLVRTPARRWATPSEFHDIAAFLADPSLTYHTGNEVVVDGGYTIF</sequence>
<evidence type="ECO:0000313" key="6">
    <source>
        <dbReference type="EMBL" id="CAB5027085.1"/>
    </source>
</evidence>
<proteinExistence type="inferred from homology"/>
<dbReference type="PRINTS" id="PR00081">
    <property type="entry name" value="GDHRDH"/>
</dbReference>
<evidence type="ECO:0000256" key="1">
    <source>
        <dbReference type="ARBA" id="ARBA00006484"/>
    </source>
</evidence>
<dbReference type="FunFam" id="3.40.50.720:FF:000084">
    <property type="entry name" value="Short-chain dehydrogenase reductase"/>
    <property type="match status" value="1"/>
</dbReference>
<dbReference type="SMART" id="SM00822">
    <property type="entry name" value="PKS_KR"/>
    <property type="match status" value="1"/>
</dbReference>
<dbReference type="EMBL" id="CAFBIZ010000025">
    <property type="protein sequence ID" value="CAB4846931.1"/>
    <property type="molecule type" value="Genomic_DNA"/>
</dbReference>
<dbReference type="AlphaFoldDB" id="A0A6J7RE88"/>
<keyword evidence="2" id="KW-0560">Oxidoreductase</keyword>
<evidence type="ECO:0000313" key="5">
    <source>
        <dbReference type="EMBL" id="CAB4933545.1"/>
    </source>
</evidence>
<dbReference type="PANTHER" id="PTHR42760:SF133">
    <property type="entry name" value="3-OXOACYL-[ACYL-CARRIER-PROTEIN] REDUCTASE"/>
    <property type="match status" value="1"/>
</dbReference>
<dbReference type="EMBL" id="CAFBPU010000010">
    <property type="protein sequence ID" value="CAB5027085.1"/>
    <property type="molecule type" value="Genomic_DNA"/>
</dbReference>
<dbReference type="EMBL" id="CAFBND010000016">
    <property type="protein sequence ID" value="CAB4933545.1"/>
    <property type="molecule type" value="Genomic_DNA"/>
</dbReference>
<dbReference type="GO" id="GO:0016616">
    <property type="term" value="F:oxidoreductase activity, acting on the CH-OH group of donors, NAD or NADP as acceptor"/>
    <property type="evidence" value="ECO:0007669"/>
    <property type="project" value="TreeGrafter"/>
</dbReference>
<dbReference type="InterPro" id="IPR020904">
    <property type="entry name" value="Sc_DH/Rdtase_CS"/>
</dbReference>
<comment type="similarity">
    <text evidence="1">Belongs to the short-chain dehydrogenases/reductases (SDR) family.</text>
</comment>
<dbReference type="PROSITE" id="PS00061">
    <property type="entry name" value="ADH_SHORT"/>
    <property type="match status" value="1"/>
</dbReference>
<dbReference type="InterPro" id="IPR036291">
    <property type="entry name" value="NAD(P)-bd_dom_sf"/>
</dbReference>
<organism evidence="6">
    <name type="scientific">freshwater metagenome</name>
    <dbReference type="NCBI Taxonomy" id="449393"/>
    <lineage>
        <taxon>unclassified sequences</taxon>
        <taxon>metagenomes</taxon>
        <taxon>ecological metagenomes</taxon>
    </lineage>
</organism>
<dbReference type="InterPro" id="IPR002347">
    <property type="entry name" value="SDR_fam"/>
</dbReference>
<protein>
    <submittedName>
        <fullName evidence="6">Unannotated protein</fullName>
    </submittedName>
</protein>
<reference evidence="6" key="1">
    <citation type="submission" date="2020-05" db="EMBL/GenBank/DDBJ databases">
        <authorList>
            <person name="Chiriac C."/>
            <person name="Salcher M."/>
            <person name="Ghai R."/>
            <person name="Kavagutti S V."/>
        </authorList>
    </citation>
    <scope>NUCLEOTIDE SEQUENCE</scope>
</reference>
<dbReference type="PANTHER" id="PTHR42760">
    <property type="entry name" value="SHORT-CHAIN DEHYDROGENASES/REDUCTASES FAMILY MEMBER"/>
    <property type="match status" value="1"/>
</dbReference>
<gene>
    <name evidence="4" type="ORF">UFOPK3268_00333</name>
    <name evidence="5" type="ORF">UFOPK3752_00587</name>
    <name evidence="6" type="ORF">UFOPK4150_00626</name>
</gene>
<name>A0A6J7RE88_9ZZZZ</name>
<dbReference type="InterPro" id="IPR057326">
    <property type="entry name" value="KR_dom"/>
</dbReference>
<evidence type="ECO:0000259" key="3">
    <source>
        <dbReference type="SMART" id="SM00822"/>
    </source>
</evidence>